<evidence type="ECO:0000313" key="11">
    <source>
        <dbReference type="EMBL" id="MEQ2561585.1"/>
    </source>
</evidence>
<evidence type="ECO:0000256" key="4">
    <source>
        <dbReference type="ARBA" id="ARBA00022840"/>
    </source>
</evidence>
<organism evidence="11 12">
    <name type="scientific">Ventrimonas faecis</name>
    <dbReference type="NCBI Taxonomy" id="3133170"/>
    <lineage>
        <taxon>Bacteria</taxon>
        <taxon>Bacillati</taxon>
        <taxon>Bacillota</taxon>
        <taxon>Clostridia</taxon>
        <taxon>Lachnospirales</taxon>
        <taxon>Lachnospiraceae</taxon>
        <taxon>Ventrimonas</taxon>
    </lineage>
</organism>
<proteinExistence type="predicted"/>
<evidence type="ECO:0000256" key="1">
    <source>
        <dbReference type="ARBA" id="ARBA00004651"/>
    </source>
</evidence>
<dbReference type="Pfam" id="PF00664">
    <property type="entry name" value="ABC_membrane"/>
    <property type="match status" value="1"/>
</dbReference>
<dbReference type="Proteomes" id="UP001437460">
    <property type="component" value="Unassembled WGS sequence"/>
</dbReference>
<protein>
    <submittedName>
        <fullName evidence="11">ABC transporter ATP-binding protein</fullName>
    </submittedName>
</protein>
<keyword evidence="5 8" id="KW-1133">Transmembrane helix</keyword>
<dbReference type="InterPro" id="IPR011527">
    <property type="entry name" value="ABC1_TM_dom"/>
</dbReference>
<dbReference type="InterPro" id="IPR017871">
    <property type="entry name" value="ABC_transporter-like_CS"/>
</dbReference>
<dbReference type="InterPro" id="IPR039421">
    <property type="entry name" value="Type_1_exporter"/>
</dbReference>
<comment type="caution">
    <text evidence="11">The sequence shown here is derived from an EMBL/GenBank/DDBJ whole genome shotgun (WGS) entry which is preliminary data.</text>
</comment>
<dbReference type="SMART" id="SM00382">
    <property type="entry name" value="AAA"/>
    <property type="match status" value="1"/>
</dbReference>
<dbReference type="RefSeq" id="WP_349228068.1">
    <property type="nucleotide sequence ID" value="NZ_JBBMFJ010000001.1"/>
</dbReference>
<dbReference type="Gene3D" id="1.20.1560.10">
    <property type="entry name" value="ABC transporter type 1, transmembrane domain"/>
    <property type="match status" value="1"/>
</dbReference>
<evidence type="ECO:0000256" key="6">
    <source>
        <dbReference type="ARBA" id="ARBA00023136"/>
    </source>
</evidence>
<evidence type="ECO:0000256" key="8">
    <source>
        <dbReference type="SAM" id="Phobius"/>
    </source>
</evidence>
<evidence type="ECO:0000313" key="12">
    <source>
        <dbReference type="Proteomes" id="UP001437460"/>
    </source>
</evidence>
<feature type="transmembrane region" description="Helical" evidence="8">
    <location>
        <begin position="183"/>
        <end position="200"/>
    </location>
</feature>
<dbReference type="InterPro" id="IPR036640">
    <property type="entry name" value="ABC1_TM_sf"/>
</dbReference>
<feature type="transmembrane region" description="Helical" evidence="8">
    <location>
        <begin position="291"/>
        <end position="309"/>
    </location>
</feature>
<dbReference type="InterPro" id="IPR003593">
    <property type="entry name" value="AAA+_ATPase"/>
</dbReference>
<evidence type="ECO:0000259" key="10">
    <source>
        <dbReference type="PROSITE" id="PS50929"/>
    </source>
</evidence>
<dbReference type="PROSITE" id="PS50929">
    <property type="entry name" value="ABC_TM1F"/>
    <property type="match status" value="1"/>
</dbReference>
<dbReference type="PROSITE" id="PS00211">
    <property type="entry name" value="ABC_TRANSPORTER_1"/>
    <property type="match status" value="1"/>
</dbReference>
<evidence type="ECO:0000256" key="2">
    <source>
        <dbReference type="ARBA" id="ARBA00022692"/>
    </source>
</evidence>
<keyword evidence="2 8" id="KW-0812">Transmembrane</keyword>
<dbReference type="EMBL" id="JBBMFJ010000001">
    <property type="protein sequence ID" value="MEQ2561585.1"/>
    <property type="molecule type" value="Genomic_DNA"/>
</dbReference>
<dbReference type="PANTHER" id="PTHR43394:SF1">
    <property type="entry name" value="ATP-BINDING CASSETTE SUB-FAMILY B MEMBER 10, MITOCHONDRIAL"/>
    <property type="match status" value="1"/>
</dbReference>
<keyword evidence="3" id="KW-0547">Nucleotide-binding</keyword>
<dbReference type="SUPFAM" id="SSF90123">
    <property type="entry name" value="ABC transporter transmembrane region"/>
    <property type="match status" value="1"/>
</dbReference>
<dbReference type="PANTHER" id="PTHR43394">
    <property type="entry name" value="ATP-DEPENDENT PERMEASE MDL1, MITOCHONDRIAL"/>
    <property type="match status" value="1"/>
</dbReference>
<evidence type="ECO:0000259" key="9">
    <source>
        <dbReference type="PROSITE" id="PS50893"/>
    </source>
</evidence>
<dbReference type="SUPFAM" id="SSF52540">
    <property type="entry name" value="P-loop containing nucleoside triphosphate hydrolases"/>
    <property type="match status" value="1"/>
</dbReference>
<keyword evidence="12" id="KW-1185">Reference proteome</keyword>
<accession>A0ABV1HGZ3</accession>
<gene>
    <name evidence="11" type="ORF">WMO41_00075</name>
</gene>
<reference evidence="11 12" key="1">
    <citation type="submission" date="2024-03" db="EMBL/GenBank/DDBJ databases">
        <title>Human intestinal bacterial collection.</title>
        <authorList>
            <person name="Pauvert C."/>
            <person name="Hitch T.C.A."/>
            <person name="Clavel T."/>
        </authorList>
    </citation>
    <scope>NUCLEOTIDE SEQUENCE [LARGE SCALE GENOMIC DNA]</scope>
    <source>
        <strain evidence="11 12">CLA-AP-H27</strain>
    </source>
</reference>
<keyword evidence="4 11" id="KW-0067">ATP-binding</keyword>
<evidence type="ECO:0000256" key="7">
    <source>
        <dbReference type="SAM" id="MobiDB-lite"/>
    </source>
</evidence>
<dbReference type="GO" id="GO:0005524">
    <property type="term" value="F:ATP binding"/>
    <property type="evidence" value="ECO:0007669"/>
    <property type="project" value="UniProtKB-KW"/>
</dbReference>
<feature type="compositionally biased region" description="Polar residues" evidence="7">
    <location>
        <begin position="7"/>
        <end position="22"/>
    </location>
</feature>
<comment type="subcellular location">
    <subcellularLocation>
        <location evidence="1">Cell membrane</location>
        <topology evidence="1">Multi-pass membrane protein</topology>
    </subcellularLocation>
</comment>
<dbReference type="Gene3D" id="3.40.50.300">
    <property type="entry name" value="P-loop containing nucleotide triphosphate hydrolases"/>
    <property type="match status" value="1"/>
</dbReference>
<dbReference type="PROSITE" id="PS50893">
    <property type="entry name" value="ABC_TRANSPORTER_2"/>
    <property type="match status" value="1"/>
</dbReference>
<feature type="transmembrane region" description="Helical" evidence="8">
    <location>
        <begin position="264"/>
        <end position="284"/>
    </location>
</feature>
<keyword evidence="6 8" id="KW-0472">Membrane</keyword>
<dbReference type="InterPro" id="IPR003439">
    <property type="entry name" value="ABC_transporter-like_ATP-bd"/>
</dbReference>
<sequence length="609" mass="66679">MKKTDQADMSMNPQNGKESSPANRKEHVAGIILETVRQKAVLSLGIAVTVCGAVVVSLFPPLVLGTVVDRLSSGEQLAFSLVIAYFALTALTGMMEAVREGLLTVFGQKITHALRSRLMAKMQRLTADGLTHLEPGALVSRFVGDVDTVENLFTSGIISMFADACRIVSILAVIWFRNRGLSLVLLVLLPVLFLFTRTVQKNMLAAQLENRRAVSRASGCVPETLHNIRTIHTLGKESYMEQRYDRYIGDSYRAMEKTNFYDAVYSPVILILNAVVVAIVMLLSASGNPKVLTLFGMSAGTAVAVMNYISQIFTPVESLGMEIQTIQSAIAGVKRINEFLGQEEQPALAVEHAEAMCGEARQKHQKQVIGAVLKQEPAAGGKSRECTAEQDHQAGQSGSIRTAAPVIEFRNVTFGYDEHMVLKHLSFQVQQGEQVTLSGRTGAGKSTILKLLLGLYIPQEGAVLLHGRPVSEIRDTERRKRFGYVEQSFHQVPGTVKDQITLFDKNISMEAVKRAAVLTGLDETIMQMEHGYDTECTPELFSQGQWQLLSIARAAAADPELLLLDEITANLDAETEQVVLKALKQVSADRTVISISHRTMAELGRIISI</sequence>
<dbReference type="InterPro" id="IPR027417">
    <property type="entry name" value="P-loop_NTPase"/>
</dbReference>
<feature type="transmembrane region" description="Helical" evidence="8">
    <location>
        <begin position="77"/>
        <end position="95"/>
    </location>
</feature>
<feature type="domain" description="ABC transporter" evidence="9">
    <location>
        <begin position="407"/>
        <end position="609"/>
    </location>
</feature>
<evidence type="ECO:0000256" key="5">
    <source>
        <dbReference type="ARBA" id="ARBA00022989"/>
    </source>
</evidence>
<evidence type="ECO:0000256" key="3">
    <source>
        <dbReference type="ARBA" id="ARBA00022741"/>
    </source>
</evidence>
<name>A0ABV1HGZ3_9FIRM</name>
<dbReference type="Pfam" id="PF00005">
    <property type="entry name" value="ABC_tran"/>
    <property type="match status" value="1"/>
</dbReference>
<feature type="region of interest" description="Disordered" evidence="7">
    <location>
        <begin position="1"/>
        <end position="23"/>
    </location>
</feature>
<feature type="domain" description="ABC transmembrane type-1" evidence="10">
    <location>
        <begin position="44"/>
        <end position="328"/>
    </location>
</feature>
<feature type="transmembrane region" description="Helical" evidence="8">
    <location>
        <begin position="40"/>
        <end position="65"/>
    </location>
</feature>